<dbReference type="Gene3D" id="3.40.50.2000">
    <property type="entry name" value="Glycogen Phosphorylase B"/>
    <property type="match status" value="2"/>
</dbReference>
<evidence type="ECO:0000313" key="4">
    <source>
        <dbReference type="Proteomes" id="UP000032568"/>
    </source>
</evidence>
<dbReference type="InterPro" id="IPR001296">
    <property type="entry name" value="Glyco_trans_1"/>
</dbReference>
<dbReference type="Pfam" id="PF00534">
    <property type="entry name" value="Glycos_transf_1"/>
    <property type="match status" value="1"/>
</dbReference>
<evidence type="ECO:0000313" key="3">
    <source>
        <dbReference type="EMBL" id="WDE02269.1"/>
    </source>
</evidence>
<dbReference type="Proteomes" id="UP000032568">
    <property type="component" value="Chromosome pTact"/>
</dbReference>
<proteinExistence type="predicted"/>
<dbReference type="RefSeq" id="WP_044831115.1">
    <property type="nucleotide sequence ID" value="NZ_CP059736.1"/>
</dbReference>
<evidence type="ECO:0000259" key="2">
    <source>
        <dbReference type="Pfam" id="PF13579"/>
    </source>
</evidence>
<organism evidence="3 4">
    <name type="scientific">Thalassomonas actiniarum</name>
    <dbReference type="NCBI Taxonomy" id="485447"/>
    <lineage>
        <taxon>Bacteria</taxon>
        <taxon>Pseudomonadati</taxon>
        <taxon>Pseudomonadota</taxon>
        <taxon>Gammaproteobacteria</taxon>
        <taxon>Alteromonadales</taxon>
        <taxon>Colwelliaceae</taxon>
        <taxon>Thalassomonas</taxon>
    </lineage>
</organism>
<feature type="domain" description="Glycosyl transferase family 1" evidence="1">
    <location>
        <begin position="207"/>
        <end position="359"/>
    </location>
</feature>
<dbReference type="KEGG" id="tact:SG35_031440"/>
<dbReference type="EMBL" id="CP059736">
    <property type="protein sequence ID" value="WDE02269.1"/>
    <property type="molecule type" value="Genomic_DNA"/>
</dbReference>
<protein>
    <submittedName>
        <fullName evidence="3">Glycosyltransferase</fullName>
    </submittedName>
</protein>
<gene>
    <name evidence="3" type="ORF">SG35_031440</name>
</gene>
<dbReference type="Pfam" id="PF13579">
    <property type="entry name" value="Glyco_trans_4_4"/>
    <property type="match status" value="1"/>
</dbReference>
<dbReference type="InterPro" id="IPR028098">
    <property type="entry name" value="Glyco_trans_4-like_N"/>
</dbReference>
<dbReference type="SUPFAM" id="SSF53756">
    <property type="entry name" value="UDP-Glycosyltransferase/glycogen phosphorylase"/>
    <property type="match status" value="1"/>
</dbReference>
<reference evidence="3 4" key="2">
    <citation type="journal article" date="2022" name="Mar. Drugs">
        <title>Bioassay-Guided Fractionation Leads to the Detection of Cholic Acid Generated by the Rare Thalassomonas sp.</title>
        <authorList>
            <person name="Pheiffer F."/>
            <person name="Schneider Y.K."/>
            <person name="Hansen E.H."/>
            <person name="Andersen J.H."/>
            <person name="Isaksson J."/>
            <person name="Busche T."/>
            <person name="R C."/>
            <person name="Kalinowski J."/>
            <person name="Zyl L.V."/>
            <person name="Trindade M."/>
        </authorList>
    </citation>
    <scope>NUCLEOTIDE SEQUENCE [LARGE SCALE GENOMIC DNA]</scope>
    <source>
        <strain evidence="3 4">A5K-106</strain>
    </source>
</reference>
<accession>A0AAE9YXN3</accession>
<keyword evidence="4" id="KW-1185">Reference proteome</keyword>
<dbReference type="GO" id="GO:0016757">
    <property type="term" value="F:glycosyltransferase activity"/>
    <property type="evidence" value="ECO:0007669"/>
    <property type="project" value="InterPro"/>
</dbReference>
<dbReference type="AlphaFoldDB" id="A0AAE9YXN3"/>
<evidence type="ECO:0000259" key="1">
    <source>
        <dbReference type="Pfam" id="PF00534"/>
    </source>
</evidence>
<reference evidence="3 4" key="1">
    <citation type="journal article" date="2015" name="Genome Announc.">
        <title>Draft Genome Sequences of Marine Isolates of Thalassomonas viridans and Thalassomonas actiniarum.</title>
        <authorList>
            <person name="Olonade I."/>
            <person name="van Zyl L.J."/>
            <person name="Trindade M."/>
        </authorList>
    </citation>
    <scope>NUCLEOTIDE SEQUENCE [LARGE SCALE GENOMIC DNA]</scope>
    <source>
        <strain evidence="3 4">A5K-106</strain>
    </source>
</reference>
<name>A0AAE9YXN3_9GAMM</name>
<feature type="domain" description="Glycosyltransferase subfamily 4-like N-terminal" evidence="2">
    <location>
        <begin position="23"/>
        <end position="161"/>
    </location>
</feature>
<sequence length="395" mass="44225">MGLTVAILGKFPPISGQVSTLNLWLANGLAEKGAKVVVCTDAYYPRKQSIRASRDDSDSDIWRELHPGVSVVYAPHLSDSVFLPFSELGYVSYLAQARKTILEHKPDVIFSHYLEPYALAGSQIADELGIPHVVTHAGSDIVRLCGSEDLQALYRSVLKNVTYFVPKSRIAGDVFSAYCPTRTVSPYLPDPRYFNSSNKAGTQDWGNQDEPVFGFYGKFVHGKKLDDIIQAFRHYRQRYGKGRLLFVGGEIGGKFHLREYVDESQEEAIEVRRFIPNWEVPRFLNSLTCLVYTKSSYKVAQHAAIILREAVACNTPVIATQESLLGCPDSLLEYAQFNFVEPDAGAEALSFAMAEMVEVGRSTEKAGHEEYFQRGYAQYVDSWYQCLLDAAARKK</sequence>